<dbReference type="EMBL" id="GBRH01169130">
    <property type="protein sequence ID" value="JAE28766.1"/>
    <property type="molecule type" value="Transcribed_RNA"/>
</dbReference>
<sequence>MTSHLSNSPVIANNLSE</sequence>
<organism evidence="1">
    <name type="scientific">Arundo donax</name>
    <name type="common">Giant reed</name>
    <name type="synonym">Donax arundinaceus</name>
    <dbReference type="NCBI Taxonomy" id="35708"/>
    <lineage>
        <taxon>Eukaryota</taxon>
        <taxon>Viridiplantae</taxon>
        <taxon>Streptophyta</taxon>
        <taxon>Embryophyta</taxon>
        <taxon>Tracheophyta</taxon>
        <taxon>Spermatophyta</taxon>
        <taxon>Magnoliopsida</taxon>
        <taxon>Liliopsida</taxon>
        <taxon>Poales</taxon>
        <taxon>Poaceae</taxon>
        <taxon>PACMAD clade</taxon>
        <taxon>Arundinoideae</taxon>
        <taxon>Arundineae</taxon>
        <taxon>Arundo</taxon>
    </lineage>
</organism>
<name>A0A0A9H1P6_ARUDO</name>
<proteinExistence type="predicted"/>
<reference evidence="1" key="1">
    <citation type="submission" date="2014-09" db="EMBL/GenBank/DDBJ databases">
        <authorList>
            <person name="Magalhaes I.L.F."/>
            <person name="Oliveira U."/>
            <person name="Santos F.R."/>
            <person name="Vidigal T.H.D.A."/>
            <person name="Brescovit A.D."/>
            <person name="Santos A.J."/>
        </authorList>
    </citation>
    <scope>NUCLEOTIDE SEQUENCE</scope>
    <source>
        <tissue evidence="1">Shoot tissue taken approximately 20 cm above the soil surface</tissue>
    </source>
</reference>
<protein>
    <submittedName>
        <fullName evidence="1">Uncharacterized protein</fullName>
    </submittedName>
</protein>
<dbReference type="AlphaFoldDB" id="A0A0A9H1P6"/>
<reference evidence="1" key="2">
    <citation type="journal article" date="2015" name="Data Brief">
        <title>Shoot transcriptome of the giant reed, Arundo donax.</title>
        <authorList>
            <person name="Barrero R.A."/>
            <person name="Guerrero F.D."/>
            <person name="Moolhuijzen P."/>
            <person name="Goolsby J.A."/>
            <person name="Tidwell J."/>
            <person name="Bellgard S.E."/>
            <person name="Bellgard M.I."/>
        </authorList>
    </citation>
    <scope>NUCLEOTIDE SEQUENCE</scope>
    <source>
        <tissue evidence="1">Shoot tissue taken approximately 20 cm above the soil surface</tissue>
    </source>
</reference>
<accession>A0A0A9H1P6</accession>
<evidence type="ECO:0000313" key="1">
    <source>
        <dbReference type="EMBL" id="JAE28766.1"/>
    </source>
</evidence>